<evidence type="ECO:0000256" key="2">
    <source>
        <dbReference type="ARBA" id="ARBA00004236"/>
    </source>
</evidence>
<feature type="domain" description="Glycosyl transferase family 51" evidence="25">
    <location>
        <begin position="482"/>
        <end position="656"/>
    </location>
</feature>
<evidence type="ECO:0000256" key="19">
    <source>
        <dbReference type="ARBA" id="ARBA00034000"/>
    </source>
</evidence>
<evidence type="ECO:0000256" key="6">
    <source>
        <dbReference type="ARBA" id="ARBA00018637"/>
    </source>
</evidence>
<comment type="catalytic activity">
    <reaction evidence="19">
        <text>Preferential cleavage: (Ac)2-L-Lys-D-Ala-|-D-Ala. Also transpeptidation of peptidyl-alanyl moieties that are N-acyl substituents of D-alanine.</text>
        <dbReference type="EC" id="3.4.16.4"/>
    </reaction>
</comment>
<dbReference type="InterPro" id="IPR036950">
    <property type="entry name" value="PBP_transglycosylase"/>
</dbReference>
<feature type="domain" description="Penicillin-binding protein transpeptidase" evidence="24">
    <location>
        <begin position="761"/>
        <end position="997"/>
    </location>
</feature>
<keyword evidence="12" id="KW-0378">Hydrolase</keyword>
<reference evidence="27" key="1">
    <citation type="journal article" date="2021" name="PeerJ">
        <title>Extensive microbial diversity within the chicken gut microbiome revealed by metagenomics and culture.</title>
        <authorList>
            <person name="Gilroy R."/>
            <person name="Ravi A."/>
            <person name="Getino M."/>
            <person name="Pursley I."/>
            <person name="Horton D.L."/>
            <person name="Alikhan N.F."/>
            <person name="Baker D."/>
            <person name="Gharbi K."/>
            <person name="Hall N."/>
            <person name="Watson M."/>
            <person name="Adriaenssens E.M."/>
            <person name="Foster-Nyarko E."/>
            <person name="Jarju S."/>
            <person name="Secka A."/>
            <person name="Antonio M."/>
            <person name="Oren A."/>
            <person name="Chaudhuri R.R."/>
            <person name="La Ragione R."/>
            <person name="Hildebrand F."/>
            <person name="Pallen M.J."/>
        </authorList>
    </citation>
    <scope>NUCLEOTIDE SEQUENCE</scope>
    <source>
        <strain evidence="27">378</strain>
    </source>
</reference>
<dbReference type="Gene3D" id="3.30.2060.10">
    <property type="entry name" value="Penicillin-binding protein 1b domain"/>
    <property type="match status" value="1"/>
</dbReference>
<keyword evidence="9" id="KW-0645">Protease</keyword>
<dbReference type="InterPro" id="IPR023346">
    <property type="entry name" value="Lysozyme-like_dom_sf"/>
</dbReference>
<evidence type="ECO:0000259" key="26">
    <source>
        <dbReference type="Pfam" id="PF14814"/>
    </source>
</evidence>
<feature type="compositionally biased region" description="Acidic residues" evidence="22">
    <location>
        <begin position="1182"/>
        <end position="1191"/>
    </location>
</feature>
<comment type="function">
    <text evidence="1">Cell wall formation. Synthesis of cross-linked peptidoglycan from the lipid intermediates. The enzyme has a penicillin-insensitive transglycosylase N-terminal domain (formation of linear glycan strands) and a penicillin-sensitive transpeptidase C-terminal domain (cross-linking of the peptide subunits).</text>
</comment>
<evidence type="ECO:0000256" key="15">
    <source>
        <dbReference type="ARBA" id="ARBA00023136"/>
    </source>
</evidence>
<evidence type="ECO:0000313" key="28">
    <source>
        <dbReference type="Proteomes" id="UP000733611"/>
    </source>
</evidence>
<dbReference type="EMBL" id="JAHLFE010000101">
    <property type="protein sequence ID" value="MBU3844228.1"/>
    <property type="molecule type" value="Genomic_DNA"/>
</dbReference>
<gene>
    <name evidence="27" type="primary">mrcB</name>
    <name evidence="27" type="ORF">H9847_05075</name>
</gene>
<keyword evidence="16" id="KW-0046">Antibiotic resistance</keyword>
<dbReference type="GO" id="GO:0008955">
    <property type="term" value="F:peptidoglycan glycosyltransferase activity"/>
    <property type="evidence" value="ECO:0007669"/>
    <property type="project" value="UniProtKB-UniRule"/>
</dbReference>
<comment type="similarity">
    <text evidence="4">In the C-terminal section; belongs to the transpeptidase family.</text>
</comment>
<proteinExistence type="inferred from homology"/>
<keyword evidence="10" id="KW-0328">Glycosyltransferase</keyword>
<protein>
    <recommendedName>
        <fullName evidence="6 21">Penicillin-binding protein 1B</fullName>
    </recommendedName>
</protein>
<keyword evidence="23" id="KW-1133">Transmembrane helix</keyword>
<reference evidence="27" key="2">
    <citation type="submission" date="2021-04" db="EMBL/GenBank/DDBJ databases">
        <authorList>
            <person name="Gilroy R."/>
        </authorList>
    </citation>
    <scope>NUCLEOTIDE SEQUENCE</scope>
    <source>
        <strain evidence="27">378</strain>
    </source>
</reference>
<evidence type="ECO:0000256" key="13">
    <source>
        <dbReference type="ARBA" id="ARBA00022960"/>
    </source>
</evidence>
<dbReference type="InterPro" id="IPR001460">
    <property type="entry name" value="PCN-bd_Tpept"/>
</dbReference>
<dbReference type="Gene3D" id="1.10.3810.10">
    <property type="entry name" value="Biosynthetic peptidoglycan transglycosylase-like"/>
    <property type="match status" value="1"/>
</dbReference>
<feature type="compositionally biased region" description="Polar residues" evidence="22">
    <location>
        <begin position="277"/>
        <end position="293"/>
    </location>
</feature>
<comment type="subcellular location">
    <subcellularLocation>
        <location evidence="2">Cell membrane</location>
    </subcellularLocation>
</comment>
<dbReference type="GO" id="GO:0030288">
    <property type="term" value="C:outer membrane-bounded periplasmic space"/>
    <property type="evidence" value="ECO:0007669"/>
    <property type="project" value="TreeGrafter"/>
</dbReference>
<evidence type="ECO:0000256" key="18">
    <source>
        <dbReference type="ARBA" id="ARBA00023316"/>
    </source>
</evidence>
<feature type="region of interest" description="Disordered" evidence="22">
    <location>
        <begin position="1"/>
        <end position="51"/>
    </location>
</feature>
<feature type="compositionally biased region" description="Polar residues" evidence="22">
    <location>
        <begin position="14"/>
        <end position="39"/>
    </location>
</feature>
<evidence type="ECO:0000313" key="27">
    <source>
        <dbReference type="EMBL" id="MBU3844228.1"/>
    </source>
</evidence>
<feature type="compositionally biased region" description="Basic and acidic residues" evidence="22">
    <location>
        <begin position="1148"/>
        <end position="1166"/>
    </location>
</feature>
<evidence type="ECO:0000256" key="16">
    <source>
        <dbReference type="ARBA" id="ARBA00023251"/>
    </source>
</evidence>
<dbReference type="InterPro" id="IPR050396">
    <property type="entry name" value="Glycosyltr_51/Transpeptidase"/>
</dbReference>
<evidence type="ECO:0000256" key="10">
    <source>
        <dbReference type="ARBA" id="ARBA00022676"/>
    </source>
</evidence>
<keyword evidence="15 23" id="KW-0472">Membrane</keyword>
<comment type="pathway">
    <text evidence="3">Cell wall biogenesis; peptidoglycan biosynthesis.</text>
</comment>
<accession>A0A948WYX2</accession>
<dbReference type="NCBIfam" id="TIGR02071">
    <property type="entry name" value="PBP_1b"/>
    <property type="match status" value="1"/>
</dbReference>
<dbReference type="GO" id="GO:0008360">
    <property type="term" value="P:regulation of cell shape"/>
    <property type="evidence" value="ECO:0007669"/>
    <property type="project" value="UniProtKB-KW"/>
</dbReference>
<evidence type="ECO:0000256" key="8">
    <source>
        <dbReference type="ARBA" id="ARBA00022645"/>
    </source>
</evidence>
<keyword evidence="14" id="KW-0573">Peptidoglycan synthesis</keyword>
<comment type="caution">
    <text evidence="27">The sequence shown here is derived from an EMBL/GenBank/DDBJ whole genome shotgun (WGS) entry which is preliminary data.</text>
</comment>
<feature type="domain" description="Bifunctional transglycosylase second" evidence="26">
    <location>
        <begin position="388"/>
        <end position="474"/>
    </location>
</feature>
<feature type="transmembrane region" description="Helical" evidence="23">
    <location>
        <begin position="338"/>
        <end position="361"/>
    </location>
</feature>
<keyword evidence="18" id="KW-0961">Cell wall biogenesis/degradation</keyword>
<dbReference type="GO" id="GO:0009274">
    <property type="term" value="C:peptidoglycan-based cell wall"/>
    <property type="evidence" value="ECO:0007669"/>
    <property type="project" value="UniProtKB-UniRule"/>
</dbReference>
<dbReference type="GO" id="GO:0008658">
    <property type="term" value="F:penicillin binding"/>
    <property type="evidence" value="ECO:0007669"/>
    <property type="project" value="UniProtKB-UniRule"/>
</dbReference>
<evidence type="ECO:0000256" key="9">
    <source>
        <dbReference type="ARBA" id="ARBA00022670"/>
    </source>
</evidence>
<evidence type="ECO:0000259" key="25">
    <source>
        <dbReference type="Pfam" id="PF00912"/>
    </source>
</evidence>
<keyword evidence="11" id="KW-0808">Transferase</keyword>
<dbReference type="GO" id="GO:0046677">
    <property type="term" value="P:response to antibiotic"/>
    <property type="evidence" value="ECO:0007669"/>
    <property type="project" value="UniProtKB-UniRule"/>
</dbReference>
<dbReference type="SUPFAM" id="SSF53955">
    <property type="entry name" value="Lysozyme-like"/>
    <property type="match status" value="1"/>
</dbReference>
<feature type="compositionally biased region" description="Low complexity" evidence="22">
    <location>
        <begin position="1100"/>
        <end position="1113"/>
    </location>
</feature>
<evidence type="ECO:0000259" key="24">
    <source>
        <dbReference type="Pfam" id="PF00905"/>
    </source>
</evidence>
<evidence type="ECO:0000256" key="12">
    <source>
        <dbReference type="ARBA" id="ARBA00022801"/>
    </source>
</evidence>
<dbReference type="GO" id="GO:0009002">
    <property type="term" value="F:serine-type D-Ala-D-Ala carboxypeptidase activity"/>
    <property type="evidence" value="ECO:0007669"/>
    <property type="project" value="UniProtKB-EC"/>
</dbReference>
<feature type="region of interest" description="Disordered" evidence="22">
    <location>
        <begin position="256"/>
        <end position="293"/>
    </location>
</feature>
<keyword evidence="8" id="KW-0121">Carboxypeptidase</keyword>
<feature type="compositionally biased region" description="Low complexity" evidence="22">
    <location>
        <begin position="40"/>
        <end position="51"/>
    </location>
</feature>
<feature type="compositionally biased region" description="Polar residues" evidence="22">
    <location>
        <begin position="1129"/>
        <end position="1147"/>
    </location>
</feature>
<dbReference type="Proteomes" id="UP000733611">
    <property type="component" value="Unassembled WGS sequence"/>
</dbReference>
<evidence type="ECO:0000256" key="23">
    <source>
        <dbReference type="SAM" id="Phobius"/>
    </source>
</evidence>
<dbReference type="InterPro" id="IPR001264">
    <property type="entry name" value="Glyco_trans_51"/>
</dbReference>
<feature type="compositionally biased region" description="Polar residues" evidence="22">
    <location>
        <begin position="1167"/>
        <end position="1177"/>
    </location>
</feature>
<keyword evidence="17" id="KW-0511">Multifunctional enzyme</keyword>
<keyword evidence="7" id="KW-1003">Cell membrane</keyword>
<dbReference type="GO" id="GO:0006508">
    <property type="term" value="P:proteolysis"/>
    <property type="evidence" value="ECO:0007669"/>
    <property type="project" value="UniProtKB-KW"/>
</dbReference>
<dbReference type="InterPro" id="IPR012338">
    <property type="entry name" value="Beta-lactam/transpept-like"/>
</dbReference>
<evidence type="ECO:0000256" key="11">
    <source>
        <dbReference type="ARBA" id="ARBA00022679"/>
    </source>
</evidence>
<evidence type="ECO:0000256" key="5">
    <source>
        <dbReference type="ARBA" id="ARBA00007739"/>
    </source>
</evidence>
<dbReference type="AlphaFoldDB" id="A0A948WYX2"/>
<keyword evidence="13" id="KW-0133">Cell shape</keyword>
<comment type="catalytic activity">
    <reaction evidence="20">
        <text>[GlcNAc-(1-&gt;4)-Mur2Ac(oyl-L-Ala-gamma-D-Glu-L-Lys-D-Ala-D-Ala)](n)-di-trans,octa-cis-undecaprenyl diphosphate + beta-D-GlcNAc-(1-&gt;4)-Mur2Ac(oyl-L-Ala-gamma-D-Glu-L-Lys-D-Ala-D-Ala)-di-trans,octa-cis-undecaprenyl diphosphate = [GlcNAc-(1-&gt;4)-Mur2Ac(oyl-L-Ala-gamma-D-Glu-L-Lys-D-Ala-D-Ala)](n+1)-di-trans,octa-cis-undecaprenyl diphosphate + di-trans,octa-cis-undecaprenyl diphosphate + H(+)</text>
        <dbReference type="Rhea" id="RHEA:23708"/>
        <dbReference type="Rhea" id="RHEA-COMP:9602"/>
        <dbReference type="Rhea" id="RHEA-COMP:9603"/>
        <dbReference type="ChEBI" id="CHEBI:15378"/>
        <dbReference type="ChEBI" id="CHEBI:58405"/>
        <dbReference type="ChEBI" id="CHEBI:60033"/>
        <dbReference type="ChEBI" id="CHEBI:78435"/>
        <dbReference type="EC" id="2.4.99.28"/>
    </reaction>
</comment>
<evidence type="ECO:0000256" key="17">
    <source>
        <dbReference type="ARBA" id="ARBA00023268"/>
    </source>
</evidence>
<dbReference type="SUPFAM" id="SSF56601">
    <property type="entry name" value="beta-lactamase/transpeptidase-like"/>
    <property type="match status" value="1"/>
</dbReference>
<evidence type="ECO:0000256" key="4">
    <source>
        <dbReference type="ARBA" id="ARBA00007090"/>
    </source>
</evidence>
<dbReference type="GO" id="GO:0071555">
    <property type="term" value="P:cell wall organization"/>
    <property type="evidence" value="ECO:0007669"/>
    <property type="project" value="UniProtKB-KW"/>
</dbReference>
<dbReference type="Pfam" id="PF00905">
    <property type="entry name" value="Transpeptidase"/>
    <property type="match status" value="1"/>
</dbReference>
<evidence type="ECO:0000256" key="14">
    <source>
        <dbReference type="ARBA" id="ARBA00022984"/>
    </source>
</evidence>
<keyword evidence="23" id="KW-0812">Transmembrane</keyword>
<evidence type="ECO:0000256" key="20">
    <source>
        <dbReference type="ARBA" id="ARBA00049902"/>
    </source>
</evidence>
<dbReference type="Pfam" id="PF00912">
    <property type="entry name" value="Transgly"/>
    <property type="match status" value="1"/>
</dbReference>
<evidence type="ECO:0000256" key="21">
    <source>
        <dbReference type="NCBIfam" id="TIGR02071"/>
    </source>
</evidence>
<evidence type="ECO:0000256" key="7">
    <source>
        <dbReference type="ARBA" id="ARBA00022475"/>
    </source>
</evidence>
<dbReference type="InterPro" id="IPR011813">
    <property type="entry name" value="PBP_1b"/>
</dbReference>
<dbReference type="GO" id="GO:0005886">
    <property type="term" value="C:plasma membrane"/>
    <property type="evidence" value="ECO:0007669"/>
    <property type="project" value="UniProtKB-SubCell"/>
</dbReference>
<evidence type="ECO:0000256" key="3">
    <source>
        <dbReference type="ARBA" id="ARBA00004752"/>
    </source>
</evidence>
<dbReference type="PANTHER" id="PTHR32282">
    <property type="entry name" value="BINDING PROTEIN TRANSPEPTIDASE, PUTATIVE-RELATED"/>
    <property type="match status" value="1"/>
</dbReference>
<dbReference type="PANTHER" id="PTHR32282:SF11">
    <property type="entry name" value="PENICILLIN-BINDING PROTEIN 1B"/>
    <property type="match status" value="1"/>
</dbReference>
<dbReference type="Pfam" id="PF14814">
    <property type="entry name" value="UB2H"/>
    <property type="match status" value="1"/>
</dbReference>
<dbReference type="InterPro" id="IPR028166">
    <property type="entry name" value="UB2H"/>
</dbReference>
<evidence type="ECO:0000256" key="22">
    <source>
        <dbReference type="SAM" id="MobiDB-lite"/>
    </source>
</evidence>
<comment type="similarity">
    <text evidence="5">In the N-terminal section; belongs to the glycosyltransferase 51 family.</text>
</comment>
<name>A0A948WYX2_9GAMM</name>
<organism evidence="27 28">
    <name type="scientific">Candidatus Anaerobiospirillum pullicola</name>
    <dbReference type="NCBI Taxonomy" id="2838451"/>
    <lineage>
        <taxon>Bacteria</taxon>
        <taxon>Pseudomonadati</taxon>
        <taxon>Pseudomonadota</taxon>
        <taxon>Gammaproteobacteria</taxon>
        <taxon>Aeromonadales</taxon>
        <taxon>Succinivibrionaceae</taxon>
        <taxon>Anaerobiospirillum</taxon>
    </lineage>
</organism>
<dbReference type="Gene3D" id="3.40.710.10">
    <property type="entry name" value="DD-peptidase/beta-lactamase superfamily"/>
    <property type="match status" value="1"/>
</dbReference>
<feature type="region of interest" description="Disordered" evidence="22">
    <location>
        <begin position="1095"/>
        <end position="1191"/>
    </location>
</feature>
<evidence type="ECO:0000256" key="1">
    <source>
        <dbReference type="ARBA" id="ARBA00002624"/>
    </source>
</evidence>
<dbReference type="GO" id="GO:0009252">
    <property type="term" value="P:peptidoglycan biosynthetic process"/>
    <property type="evidence" value="ECO:0007669"/>
    <property type="project" value="UniProtKB-UniRule"/>
</dbReference>
<sequence length="1191" mass="129782">MARTSAASPDTPVTGGSTASDAGFATSSADSSQQYQQPQSNANNDSAAAAAAAANVWQSPIASAAQTGYTQDSSAAGVAASEAAYTPAAVYTSWSDLGQAAPVVASGALENVTAAPTTPTTSVTPEGSAAPDADAASFASALHKAQGAAAEGADAYSESNSDAAHYATFGGNDIADSVATGSYAYSSSASYQTGSDQFTTQLDGSYGSYDAASDATLDATPDINAVDSTPHSAAAAFLSGDATDAAADAAQGANAAHEGAVTASPNTAADVSADTAEATSAQDTDAQQNTAPQGNFLYQWREKRKQEKARLQHEKELRKQGLLPKPTLCQRLWHSIKYLFSLGIKLTIVGMCVGCVLFIYFDTVVMEGYEIDDKWVLPAVVYSRPLELYPDQRLSLKQMVYELELLKYRKVESPRNPGEYALNEKNGRLVLVKRPFDFPDGAEPKMSVLVEFDDKRVQRIINADTMQELAFMRMDPVLLDRINRINPEEDRIFISIDEVPQQLITTLIEVEDRAYFQHIGINPLAIGRAFVKNFMAGRVVEGGSTITQQLVKNYFLTNERSYSRKLKEIFMAVAMNHRYTKEQVLEAYMNEIYLGQNGNAGIYGFGLASYFYFGVPVSELNLDQIALLVGLIKGPSYYDPWRFPDHALERRNTVLGILRNRGHISPEQFEKLAAQPIKVIPRGQLSYRKTPAFMGLVKTEIGTRFKEEEERTGKDFLSGNGIRIFTSLDPQAQNAAEKAVTEQIAAIEKQRKKEGLEAAMIVSSWRTGEVSAVVGSADPAYDGYNRVLDSRRQVGSLIKPFVYLTAFHQGYHLGSIVNDSPVKVQLPNGDIWSPKNDDKRFRGPIRVIRAMASSLNVPTVRVGMGAGLDNVVNTLHAAGFKREVKLYPSIVLGTPEISPYELNAMYVGMATEGIYRDLTTLRTIEKNGEIVYQRGSNRSARTLDPKDTYLAIYGMTEATRSGTGRRIGQMFPDVTLATKTGTTNDNRDSWTVGMDSDEIATVWVGFDDNRNTGLYGSSGAMLLYGAYLQERGVNSLDLKRPEGIVYVNFDKQGNVLASGCEEAGMEMYPAREDRIQYVKQCNAFGDSGYHDLPSVVPIRPWNQTPAQQPQQPQQLPPGYQPQNGLQPQFQPAQPTVPQPNNAALNSEQVRDSGARDVDPVRPDENARPTQSSSQNVERQADAFEDELLGIF</sequence>